<keyword evidence="2" id="KW-0521">NADP</keyword>
<accession>A0A9Q8ZAU3</accession>
<dbReference type="Proteomes" id="UP001056012">
    <property type="component" value="Chromosome 5"/>
</dbReference>
<dbReference type="PROSITE" id="PS00061">
    <property type="entry name" value="ADH_SHORT"/>
    <property type="match status" value="1"/>
</dbReference>
<sequence length="149" mass="15963">MASINTGMRPPGRVFSVTGGASGMGFTTASLLGEHVHAKRSTINPSVEVQLDNVDVRVAKSALRGDRLEPALLHETNAKWRQIYSVNLDGVMYCTRAQFRVMYQKPESNPSIVNVSSMAALIHGGHAYSYGTSKAGAGHFMRNAAADGI</sequence>
<dbReference type="OrthoDB" id="1669814at2759"/>
<dbReference type="PANTHER" id="PTHR42760">
    <property type="entry name" value="SHORT-CHAIN DEHYDROGENASES/REDUCTASES FAMILY MEMBER"/>
    <property type="match status" value="1"/>
</dbReference>
<keyword evidence="4" id="KW-1185">Reference proteome</keyword>
<gene>
    <name evidence="3" type="ORF">yc1106_07025</name>
</gene>
<dbReference type="InterPro" id="IPR002347">
    <property type="entry name" value="SDR_fam"/>
</dbReference>
<dbReference type="GO" id="GO:0016616">
    <property type="term" value="F:oxidoreductase activity, acting on the CH-OH group of donors, NAD or NADP as acceptor"/>
    <property type="evidence" value="ECO:0007669"/>
    <property type="project" value="TreeGrafter"/>
</dbReference>
<dbReference type="VEuPathDB" id="FungiDB:yc1106_07025"/>
<evidence type="ECO:0000256" key="1">
    <source>
        <dbReference type="ARBA" id="ARBA00006484"/>
    </source>
</evidence>
<protein>
    <submittedName>
        <fullName evidence="3">Uncharacterized protein</fullName>
    </submittedName>
</protein>
<organism evidence="3 4">
    <name type="scientific">Curvularia clavata</name>
    <dbReference type="NCBI Taxonomy" id="95742"/>
    <lineage>
        <taxon>Eukaryota</taxon>
        <taxon>Fungi</taxon>
        <taxon>Dikarya</taxon>
        <taxon>Ascomycota</taxon>
        <taxon>Pezizomycotina</taxon>
        <taxon>Dothideomycetes</taxon>
        <taxon>Pleosporomycetidae</taxon>
        <taxon>Pleosporales</taxon>
        <taxon>Pleosporineae</taxon>
        <taxon>Pleosporaceae</taxon>
        <taxon>Curvularia</taxon>
    </lineage>
</organism>
<name>A0A9Q8ZAU3_CURCL</name>
<dbReference type="EMBL" id="CP089278">
    <property type="protein sequence ID" value="USP79751.1"/>
    <property type="molecule type" value="Genomic_DNA"/>
</dbReference>
<comment type="similarity">
    <text evidence="1">Belongs to the short-chain dehydrogenases/reductases (SDR) family.</text>
</comment>
<dbReference type="PRINTS" id="PR00081">
    <property type="entry name" value="GDHRDH"/>
</dbReference>
<evidence type="ECO:0000313" key="4">
    <source>
        <dbReference type="Proteomes" id="UP001056012"/>
    </source>
</evidence>
<evidence type="ECO:0000313" key="3">
    <source>
        <dbReference type="EMBL" id="USP79751.1"/>
    </source>
</evidence>
<proteinExistence type="inferred from homology"/>
<dbReference type="Pfam" id="PF00106">
    <property type="entry name" value="adh_short"/>
    <property type="match status" value="1"/>
</dbReference>
<evidence type="ECO:0000256" key="2">
    <source>
        <dbReference type="ARBA" id="ARBA00022857"/>
    </source>
</evidence>
<dbReference type="InterPro" id="IPR020904">
    <property type="entry name" value="Sc_DH/Rdtase_CS"/>
</dbReference>
<dbReference type="CDD" id="cd05233">
    <property type="entry name" value="SDR_c"/>
    <property type="match status" value="1"/>
</dbReference>
<reference evidence="3" key="1">
    <citation type="submission" date="2021-12" db="EMBL/GenBank/DDBJ databases">
        <title>Curvularia clavata genome.</title>
        <authorList>
            <person name="Cao Y."/>
        </authorList>
    </citation>
    <scope>NUCLEOTIDE SEQUENCE</scope>
    <source>
        <strain evidence="3">Yc1106</strain>
    </source>
</reference>
<dbReference type="Gene3D" id="3.40.50.720">
    <property type="entry name" value="NAD(P)-binding Rossmann-like Domain"/>
    <property type="match status" value="1"/>
</dbReference>
<dbReference type="SUPFAM" id="SSF51735">
    <property type="entry name" value="NAD(P)-binding Rossmann-fold domains"/>
    <property type="match status" value="1"/>
</dbReference>
<dbReference type="InterPro" id="IPR036291">
    <property type="entry name" value="NAD(P)-bd_dom_sf"/>
</dbReference>
<dbReference type="AlphaFoldDB" id="A0A9Q8ZAU3"/>